<name>J9E6V1_WUCBA</name>
<dbReference type="AlphaFoldDB" id="J9E6V1"/>
<evidence type="ECO:0000256" key="1">
    <source>
        <dbReference type="SAM" id="MobiDB-lite"/>
    </source>
</evidence>
<comment type="caution">
    <text evidence="2">The sequence shown here is derived from an EMBL/GenBank/DDBJ whole genome shotgun (WGS) entry which is preliminary data.</text>
</comment>
<sequence>MHCWSVNCSSHNSLHYVIQRNSRRNSAFPNQGGVSSNPGQPTGPTGAGNDDDDLYS</sequence>
<evidence type="ECO:0000313" key="2">
    <source>
        <dbReference type="EMBL" id="EJW71044.1"/>
    </source>
</evidence>
<dbReference type="Proteomes" id="UP000004810">
    <property type="component" value="Unassembled WGS sequence"/>
</dbReference>
<accession>J9E6V1</accession>
<evidence type="ECO:0000313" key="3">
    <source>
        <dbReference type="Proteomes" id="UP000004810"/>
    </source>
</evidence>
<feature type="compositionally biased region" description="Polar residues" evidence="1">
    <location>
        <begin position="24"/>
        <end position="43"/>
    </location>
</feature>
<feature type="region of interest" description="Disordered" evidence="1">
    <location>
        <begin position="20"/>
        <end position="56"/>
    </location>
</feature>
<protein>
    <submittedName>
        <fullName evidence="2">Uncharacterized protein</fullName>
    </submittedName>
</protein>
<proteinExistence type="predicted"/>
<gene>
    <name evidence="2" type="ORF">WUBG_18049</name>
</gene>
<organism evidence="2 3">
    <name type="scientific">Wuchereria bancrofti</name>
    <dbReference type="NCBI Taxonomy" id="6293"/>
    <lineage>
        <taxon>Eukaryota</taxon>
        <taxon>Metazoa</taxon>
        <taxon>Ecdysozoa</taxon>
        <taxon>Nematoda</taxon>
        <taxon>Chromadorea</taxon>
        <taxon>Rhabditida</taxon>
        <taxon>Spirurina</taxon>
        <taxon>Spiruromorpha</taxon>
        <taxon>Filarioidea</taxon>
        <taxon>Onchocercidae</taxon>
        <taxon>Wuchereria</taxon>
    </lineage>
</organism>
<reference evidence="3" key="1">
    <citation type="submission" date="2012-08" db="EMBL/GenBank/DDBJ databases">
        <title>The Genome Sequence of Wuchereria bancrofti.</title>
        <authorList>
            <person name="Nutman T.B."/>
            <person name="Fink D.L."/>
            <person name="Russ C."/>
            <person name="Young S."/>
            <person name="Zeng Q."/>
            <person name="Koehrsen M."/>
            <person name="Alvarado L."/>
            <person name="Berlin A."/>
            <person name="Chapman S.B."/>
            <person name="Chen Z."/>
            <person name="Freedman E."/>
            <person name="Gellesch M."/>
            <person name="Goldberg J."/>
            <person name="Griggs A."/>
            <person name="Gujja S."/>
            <person name="Heilman E.R."/>
            <person name="Heiman D."/>
            <person name="Hepburn T."/>
            <person name="Howarth C."/>
            <person name="Jen D."/>
            <person name="Larson L."/>
            <person name="Lewis B."/>
            <person name="Mehta T."/>
            <person name="Park D."/>
            <person name="Pearson M."/>
            <person name="Roberts A."/>
            <person name="Saif S."/>
            <person name="Shea T."/>
            <person name="Shenoy N."/>
            <person name="Sisk P."/>
            <person name="Stolte C."/>
            <person name="Sykes S."/>
            <person name="Walk T."/>
            <person name="White J."/>
            <person name="Yandava C."/>
            <person name="Haas B."/>
            <person name="Henn M.R."/>
            <person name="Nusbaum C."/>
            <person name="Birren B."/>
        </authorList>
    </citation>
    <scope>NUCLEOTIDE SEQUENCE [LARGE SCALE GENOMIC DNA]</scope>
    <source>
        <strain evidence="3">NA</strain>
    </source>
</reference>
<dbReference type="EMBL" id="ADBV01019701">
    <property type="protein sequence ID" value="EJW71044.1"/>
    <property type="molecule type" value="Genomic_DNA"/>
</dbReference>